<sequence length="819" mass="91661">MTSSLHWLGSCCNERSNSPRVSALTPTKTLGSKIIDVVNENGLVFDPKESEDLFFYHGSSQRVRDMTKRENKNSEFVFDRVFGETATNHQVYEYSTREILKALFDGYNCSVFAYGATGSGKTFTMLGDKENPGIAYLTMVELYNRVHLLSEEYEFDIRVSYLEVYNENVRDLLQPDSKHLHLREDSTSGITIANLTICKITSADELFARLTEGNMNRSQHPTDANAESSRSHAVFQTYIHSRLKKTKQQKLVKLSMIDLAGSEKASATGGRGARFAEGQNINRSLLALGNCINCLAAGTKHVPYRDSKLTRLLKDSLGGNCRTVMIANISPCSNTYEDTHRTLKYAERAKMIKLKIVKNVLASGFSRMQYDKLVETLQSENMALKAEVSQLKDQLKMFEAGPSSAVDSTGDVKVAETGSVKKEETQDMQAAESIADLQAAESQIHVCNVVCTLPPTSHLGMDCLPLESVSVSKCDVEVQVSFPAREERGENKLVSNITAVFAANKEMNKKMSCEERSLKRLQWKCYRRMLTTRRLNSLGSDHKELERKEVRMRSIVRAALCQAQEHHNSIRRIWQQLEAHRDKEVAVLAEAQASENPVLDTLMAKCRLEVTVQNLGVQAEHMKELFKVMYTQSEKDDAIIRTLCGCLKSHHTLLKAYGKVTDTISQEYKDCLKALEADKMVKFVGVKQECEEDGDSMAAVSALLWDKERLWSCCDGALPSPHFDVWITQMTTLLEEVESNSVRRESIAYGCTPAKLNATFCKESHDNMDSTFVLDTATSDSAQKTMLPPEPRPVQQQLPTRPTTFGFAPAVSIKIEPGG</sequence>
<feature type="domain" description="Kinesin motor" evidence="8">
    <location>
        <begin position="1"/>
        <end position="352"/>
    </location>
</feature>
<dbReference type="PRINTS" id="PR00380">
    <property type="entry name" value="KINESINHEAVY"/>
</dbReference>
<dbReference type="PROSITE" id="PS50067">
    <property type="entry name" value="KINESIN_MOTOR_2"/>
    <property type="match status" value="1"/>
</dbReference>
<dbReference type="PANTHER" id="PTHR47968">
    <property type="entry name" value="CENTROMERE PROTEIN E"/>
    <property type="match status" value="1"/>
</dbReference>
<evidence type="ECO:0000256" key="4">
    <source>
        <dbReference type="ARBA" id="ARBA00023212"/>
    </source>
</evidence>
<dbReference type="SMART" id="SM00129">
    <property type="entry name" value="KISc"/>
    <property type="match status" value="1"/>
</dbReference>
<evidence type="ECO:0000259" key="8">
    <source>
        <dbReference type="PROSITE" id="PS50067"/>
    </source>
</evidence>
<name>A0ABQ9G4M3_9NEOP</name>
<dbReference type="InterPro" id="IPR027640">
    <property type="entry name" value="Kinesin-like_fam"/>
</dbReference>
<dbReference type="InterPro" id="IPR036961">
    <property type="entry name" value="Kinesin_motor_dom_sf"/>
</dbReference>
<evidence type="ECO:0000256" key="2">
    <source>
        <dbReference type="ARBA" id="ARBA00022741"/>
    </source>
</evidence>
<dbReference type="InterPro" id="IPR001752">
    <property type="entry name" value="Kinesin_motor_dom"/>
</dbReference>
<dbReference type="InterPro" id="IPR027417">
    <property type="entry name" value="P-loop_NTPase"/>
</dbReference>
<feature type="coiled-coil region" evidence="6">
    <location>
        <begin position="367"/>
        <end position="401"/>
    </location>
</feature>
<keyword evidence="4" id="KW-0206">Cytoskeleton</keyword>
<evidence type="ECO:0000256" key="1">
    <source>
        <dbReference type="ARBA" id="ARBA00004245"/>
    </source>
</evidence>
<dbReference type="Pfam" id="PF00225">
    <property type="entry name" value="Kinesin"/>
    <property type="match status" value="1"/>
</dbReference>
<evidence type="ECO:0000256" key="7">
    <source>
        <dbReference type="SAM" id="MobiDB-lite"/>
    </source>
</evidence>
<dbReference type="SUPFAM" id="SSF52540">
    <property type="entry name" value="P-loop containing nucleoside triphosphate hydrolases"/>
    <property type="match status" value="1"/>
</dbReference>
<feature type="region of interest" description="Disordered" evidence="7">
    <location>
        <begin position="782"/>
        <end position="801"/>
    </location>
</feature>
<evidence type="ECO:0000256" key="6">
    <source>
        <dbReference type="SAM" id="Coils"/>
    </source>
</evidence>
<reference evidence="9 10" key="1">
    <citation type="submission" date="2023-02" db="EMBL/GenBank/DDBJ databases">
        <title>LHISI_Scaffold_Assembly.</title>
        <authorList>
            <person name="Stuart O.P."/>
            <person name="Cleave R."/>
            <person name="Magrath M.J.L."/>
            <person name="Mikheyev A.S."/>
        </authorList>
    </citation>
    <scope>NUCLEOTIDE SEQUENCE [LARGE SCALE GENOMIC DNA]</scope>
    <source>
        <strain evidence="9">Daus_M_001</strain>
        <tissue evidence="9">Leg muscle</tissue>
    </source>
</reference>
<dbReference type="Proteomes" id="UP001159363">
    <property type="component" value="Chromosome 16"/>
</dbReference>
<accession>A0ABQ9G4M3</accession>
<keyword evidence="2 5" id="KW-0547">Nucleotide-binding</keyword>
<gene>
    <name evidence="9" type="ORF">PR048_033505</name>
</gene>
<evidence type="ECO:0000256" key="5">
    <source>
        <dbReference type="PROSITE-ProRule" id="PRU00283"/>
    </source>
</evidence>
<comment type="subcellular location">
    <subcellularLocation>
        <location evidence="1">Cytoplasm</location>
        <location evidence="1">Cytoskeleton</location>
    </subcellularLocation>
</comment>
<dbReference type="Gene3D" id="3.40.850.10">
    <property type="entry name" value="Kinesin motor domain"/>
    <property type="match status" value="1"/>
</dbReference>
<evidence type="ECO:0000256" key="3">
    <source>
        <dbReference type="ARBA" id="ARBA00022840"/>
    </source>
</evidence>
<keyword evidence="3 5" id="KW-0067">ATP-binding</keyword>
<dbReference type="PANTHER" id="PTHR47968:SF65">
    <property type="entry name" value="KINESIN MOTOR DOMAIN-CONTAINING PROTEIN"/>
    <property type="match status" value="1"/>
</dbReference>
<evidence type="ECO:0000313" key="10">
    <source>
        <dbReference type="Proteomes" id="UP001159363"/>
    </source>
</evidence>
<comment type="caution">
    <text evidence="9">The sequence shown here is derived from an EMBL/GenBank/DDBJ whole genome shotgun (WGS) entry which is preliminary data.</text>
</comment>
<comment type="similarity">
    <text evidence="5">Belongs to the TRAFAC class myosin-kinesin ATPase superfamily. Kinesin family.</text>
</comment>
<dbReference type="EMBL" id="JARBHB010000017">
    <property type="protein sequence ID" value="KAJ8865981.1"/>
    <property type="molecule type" value="Genomic_DNA"/>
</dbReference>
<evidence type="ECO:0000313" key="9">
    <source>
        <dbReference type="EMBL" id="KAJ8865981.1"/>
    </source>
</evidence>
<keyword evidence="5" id="KW-0505">Motor protein</keyword>
<keyword evidence="6" id="KW-0175">Coiled coil</keyword>
<organism evidence="9 10">
    <name type="scientific">Dryococelus australis</name>
    <dbReference type="NCBI Taxonomy" id="614101"/>
    <lineage>
        <taxon>Eukaryota</taxon>
        <taxon>Metazoa</taxon>
        <taxon>Ecdysozoa</taxon>
        <taxon>Arthropoda</taxon>
        <taxon>Hexapoda</taxon>
        <taxon>Insecta</taxon>
        <taxon>Pterygota</taxon>
        <taxon>Neoptera</taxon>
        <taxon>Polyneoptera</taxon>
        <taxon>Phasmatodea</taxon>
        <taxon>Verophasmatodea</taxon>
        <taxon>Anareolatae</taxon>
        <taxon>Phasmatidae</taxon>
        <taxon>Eurycanthinae</taxon>
        <taxon>Dryococelus</taxon>
    </lineage>
</organism>
<protein>
    <recommendedName>
        <fullName evidence="8">Kinesin motor domain-containing protein</fullName>
    </recommendedName>
</protein>
<keyword evidence="10" id="KW-1185">Reference proteome</keyword>
<proteinExistence type="inferred from homology"/>
<keyword evidence="4" id="KW-0963">Cytoplasm</keyword>
<feature type="binding site" evidence="5">
    <location>
        <begin position="115"/>
        <end position="122"/>
    </location>
    <ligand>
        <name>ATP</name>
        <dbReference type="ChEBI" id="CHEBI:30616"/>
    </ligand>
</feature>